<dbReference type="PIRSF" id="PIRSF002741">
    <property type="entry name" value="MppA"/>
    <property type="match status" value="1"/>
</dbReference>
<dbReference type="GO" id="GO:0030288">
    <property type="term" value="C:outer membrane-bounded periplasmic space"/>
    <property type="evidence" value="ECO:0007669"/>
    <property type="project" value="UniProtKB-ARBA"/>
</dbReference>
<sequence length="572" mass="63609">MKWKSWSLLLALLLALGVLLAACSGDEPADSDEGGTDDGNTEEPAESEDTEGTEEDAEASAGGDGLAADQTFDINIRTEPPSLHPGLASDTTSGAVLDQIFEGLMRINQDGEVEEAMAESYEVSDDLLTYTFHIREDAVWSNGDPVTAGDFEYAWKWVLNPDNADTDYAYQLYIIKGAQAAKEEGASIDDVGVTAKDEKTLEVVLEQPTPYFLDLTAFYTYYPVNQKVVEGAADWAQNVTDTYVTNGPFLIESWAHKDQIVLKKNTEYWDADTVKLETINMYMIDDENTSLEMFNNGELDWAGDPTDALPLSAIPSLKADGSLNISPLAGVYYYAFNTEAEPFNNVNIRKAFALSINREGIVQSITQREEIPAMALVPPSIWEESEEGYFKDNDVETAKEYLATGLEELGLEELPAISLSYNTSEAHAAIAQAVQDMWRQNLGVEVTLNNEEWNVYLDSMGSGNFQTGRMGWLADFNDAINFIEIFQSVGGNNYTNWEDEEYSDLIEQSRTEIDPDARKEILKQAEAIFMEDMPIAPVYFYTNSWLSQDYVKDLEVSGLGGVQFKWAYLAEE</sequence>
<dbReference type="InterPro" id="IPR039424">
    <property type="entry name" value="SBP_5"/>
</dbReference>
<dbReference type="PROSITE" id="PS51257">
    <property type="entry name" value="PROKAR_LIPOPROTEIN"/>
    <property type="match status" value="1"/>
</dbReference>
<evidence type="ECO:0000256" key="8">
    <source>
        <dbReference type="SAM" id="MobiDB-lite"/>
    </source>
</evidence>
<dbReference type="AlphaFoldDB" id="A0A345PL34"/>
<keyword evidence="6" id="KW-0564">Palmitate</keyword>
<feature type="domain" description="Solute-binding protein family 5" evidence="10">
    <location>
        <begin position="112"/>
        <end position="493"/>
    </location>
</feature>
<keyword evidence="4 9" id="KW-0732">Signal</keyword>
<gene>
    <name evidence="11" type="ORF">CUC15_17975</name>
</gene>
<dbReference type="Proteomes" id="UP000253908">
    <property type="component" value="Chromosome"/>
</dbReference>
<keyword evidence="5" id="KW-0653">Protein transport</keyword>
<dbReference type="EMBL" id="CP024848">
    <property type="protein sequence ID" value="AXI10714.1"/>
    <property type="molecule type" value="Genomic_DNA"/>
</dbReference>
<feature type="signal peptide" evidence="9">
    <location>
        <begin position="1"/>
        <end position="21"/>
    </location>
</feature>
<dbReference type="RefSeq" id="WP_114917998.1">
    <property type="nucleotide sequence ID" value="NZ_CP024848.1"/>
</dbReference>
<evidence type="ECO:0000313" key="12">
    <source>
        <dbReference type="Proteomes" id="UP000253908"/>
    </source>
</evidence>
<keyword evidence="12" id="KW-1185">Reference proteome</keyword>
<keyword evidence="3" id="KW-0813">Transport</keyword>
<dbReference type="InterPro" id="IPR030678">
    <property type="entry name" value="Peptide/Ni-bd"/>
</dbReference>
<dbReference type="KEGG" id="ocn:CUC15_17975"/>
<dbReference type="Pfam" id="PF00496">
    <property type="entry name" value="SBP_bac_5"/>
    <property type="match status" value="1"/>
</dbReference>
<name>A0A345PL34_9BACI</name>
<evidence type="ECO:0000259" key="10">
    <source>
        <dbReference type="Pfam" id="PF00496"/>
    </source>
</evidence>
<proteinExistence type="inferred from homology"/>
<dbReference type="GO" id="GO:1904680">
    <property type="term" value="F:peptide transmembrane transporter activity"/>
    <property type="evidence" value="ECO:0007669"/>
    <property type="project" value="TreeGrafter"/>
</dbReference>
<keyword evidence="5" id="KW-0571">Peptide transport</keyword>
<comment type="similarity">
    <text evidence="2">Belongs to the bacterial solute-binding protein 5 family.</text>
</comment>
<accession>A0A345PL34</accession>
<dbReference type="PANTHER" id="PTHR30290">
    <property type="entry name" value="PERIPLASMIC BINDING COMPONENT OF ABC TRANSPORTER"/>
    <property type="match status" value="1"/>
</dbReference>
<evidence type="ECO:0000256" key="4">
    <source>
        <dbReference type="ARBA" id="ARBA00022729"/>
    </source>
</evidence>
<dbReference type="InterPro" id="IPR000914">
    <property type="entry name" value="SBP_5_dom"/>
</dbReference>
<evidence type="ECO:0000256" key="2">
    <source>
        <dbReference type="ARBA" id="ARBA00005695"/>
    </source>
</evidence>
<dbReference type="GO" id="GO:0015833">
    <property type="term" value="P:peptide transport"/>
    <property type="evidence" value="ECO:0007669"/>
    <property type="project" value="UniProtKB-KW"/>
</dbReference>
<dbReference type="Gene3D" id="3.90.76.10">
    <property type="entry name" value="Dipeptide-binding Protein, Domain 1"/>
    <property type="match status" value="1"/>
</dbReference>
<dbReference type="Gene3D" id="3.40.190.10">
    <property type="entry name" value="Periplasmic binding protein-like II"/>
    <property type="match status" value="1"/>
</dbReference>
<reference evidence="12" key="1">
    <citation type="submission" date="2017-11" db="EMBL/GenBank/DDBJ databases">
        <authorList>
            <person name="Zhu W."/>
        </authorList>
    </citation>
    <scope>NUCLEOTIDE SEQUENCE [LARGE SCALE GENOMIC DNA]</scope>
    <source>
        <strain evidence="12">160</strain>
    </source>
</reference>
<dbReference type="Gene3D" id="3.10.105.10">
    <property type="entry name" value="Dipeptide-binding Protein, Domain 3"/>
    <property type="match status" value="1"/>
</dbReference>
<evidence type="ECO:0000256" key="3">
    <source>
        <dbReference type="ARBA" id="ARBA00022448"/>
    </source>
</evidence>
<dbReference type="FunFam" id="3.10.105.10:FF:000001">
    <property type="entry name" value="Oligopeptide ABC transporter, oligopeptide-binding protein"/>
    <property type="match status" value="1"/>
</dbReference>
<dbReference type="GO" id="GO:0043190">
    <property type="term" value="C:ATP-binding cassette (ABC) transporter complex"/>
    <property type="evidence" value="ECO:0007669"/>
    <property type="project" value="InterPro"/>
</dbReference>
<protein>
    <submittedName>
        <fullName evidence="11">ABC transporter substrate-binding protein</fullName>
    </submittedName>
</protein>
<evidence type="ECO:0000256" key="1">
    <source>
        <dbReference type="ARBA" id="ARBA00004193"/>
    </source>
</evidence>
<comment type="subcellular location">
    <subcellularLocation>
        <location evidence="1">Cell membrane</location>
        <topology evidence="1">Lipid-anchor</topology>
    </subcellularLocation>
</comment>
<evidence type="ECO:0000256" key="9">
    <source>
        <dbReference type="SAM" id="SignalP"/>
    </source>
</evidence>
<dbReference type="SUPFAM" id="SSF53850">
    <property type="entry name" value="Periplasmic binding protein-like II"/>
    <property type="match status" value="1"/>
</dbReference>
<dbReference type="FunFam" id="3.90.76.10:FF:000001">
    <property type="entry name" value="Oligopeptide ABC transporter substrate-binding protein"/>
    <property type="match status" value="1"/>
</dbReference>
<keyword evidence="7" id="KW-0449">Lipoprotein</keyword>
<evidence type="ECO:0000256" key="7">
    <source>
        <dbReference type="ARBA" id="ARBA00023288"/>
    </source>
</evidence>
<feature type="region of interest" description="Disordered" evidence="8">
    <location>
        <begin position="26"/>
        <end position="65"/>
    </location>
</feature>
<feature type="chain" id="PRO_5038442272" evidence="9">
    <location>
        <begin position="22"/>
        <end position="572"/>
    </location>
</feature>
<organism evidence="11 12">
    <name type="scientific">Oceanobacillus zhaokaii</name>
    <dbReference type="NCBI Taxonomy" id="2052660"/>
    <lineage>
        <taxon>Bacteria</taxon>
        <taxon>Bacillati</taxon>
        <taxon>Bacillota</taxon>
        <taxon>Bacilli</taxon>
        <taxon>Bacillales</taxon>
        <taxon>Bacillaceae</taxon>
        <taxon>Oceanobacillus</taxon>
    </lineage>
</organism>
<evidence type="ECO:0000313" key="11">
    <source>
        <dbReference type="EMBL" id="AXI10714.1"/>
    </source>
</evidence>
<evidence type="ECO:0000256" key="5">
    <source>
        <dbReference type="ARBA" id="ARBA00022856"/>
    </source>
</evidence>
<dbReference type="OrthoDB" id="9801912at2"/>
<feature type="compositionally biased region" description="Acidic residues" evidence="8">
    <location>
        <begin position="27"/>
        <end position="58"/>
    </location>
</feature>
<evidence type="ECO:0000256" key="6">
    <source>
        <dbReference type="ARBA" id="ARBA00023139"/>
    </source>
</evidence>
<dbReference type="CDD" id="cd08504">
    <property type="entry name" value="PBP2_OppA"/>
    <property type="match status" value="1"/>
</dbReference>
<dbReference type="PANTHER" id="PTHR30290:SF79">
    <property type="entry name" value="DIPEPTIDE-BINDING PROTEIN DPPE"/>
    <property type="match status" value="1"/>
</dbReference>